<dbReference type="EMBL" id="CP159258">
    <property type="protein sequence ID" value="XCG76865.1"/>
    <property type="molecule type" value="Genomic_DNA"/>
</dbReference>
<name>A0AAU8E9G1_9PSED</name>
<reference evidence="1" key="1">
    <citation type="submission" date="2024-06" db="EMBL/GenBank/DDBJ databases">
        <title>The Caenorhabditis elegans bacterial microbiome influences microsporidia infection through nutrient limitation and inhibiting parasite invasion.</title>
        <authorList>
            <person name="Tamim El Jarkass H."/>
            <person name="Castelblanco S."/>
            <person name="Kaur M."/>
            <person name="Wan Y.C."/>
            <person name="Ellis A.E."/>
            <person name="Sheldon R.D."/>
            <person name="Lien E.C."/>
            <person name="Burton N.O."/>
            <person name="Wright G.D."/>
            <person name="Reinke A.W."/>
        </authorList>
    </citation>
    <scope>NUCLEOTIDE SEQUENCE</scope>
    <source>
        <strain evidence="1">MYb327</strain>
    </source>
</reference>
<proteinExistence type="predicted"/>
<organism evidence="1">
    <name type="scientific">Pseudomonas sp. MYb327</name>
    <dbReference type="NCBI Taxonomy" id="2745230"/>
    <lineage>
        <taxon>Bacteria</taxon>
        <taxon>Pseudomonadati</taxon>
        <taxon>Pseudomonadota</taxon>
        <taxon>Gammaproteobacteria</taxon>
        <taxon>Pseudomonadales</taxon>
        <taxon>Pseudomonadaceae</taxon>
        <taxon>Pseudomonas</taxon>
    </lineage>
</organism>
<protein>
    <submittedName>
        <fullName evidence="1">Uncharacterized protein</fullName>
    </submittedName>
</protein>
<accession>A0AAU8E9G1</accession>
<dbReference type="RefSeq" id="WP_339556390.1">
    <property type="nucleotide sequence ID" value="NZ_CP159258.1"/>
</dbReference>
<evidence type="ECO:0000313" key="1">
    <source>
        <dbReference type="EMBL" id="XCG76865.1"/>
    </source>
</evidence>
<gene>
    <name evidence="1" type="ORF">ABVN21_12615</name>
</gene>
<sequence>MNRKPDWNNTLFMADEEQNAAPFRATFWRKIYAIETLAKPFRLLER</sequence>
<dbReference type="AlphaFoldDB" id="A0AAU8E9G1"/>